<dbReference type="EMBL" id="AP024564">
    <property type="protein sequence ID" value="BCU08363.1"/>
    <property type="molecule type" value="Genomic_DNA"/>
</dbReference>
<evidence type="ECO:0000313" key="1">
    <source>
        <dbReference type="EMBL" id="BCU08363.1"/>
    </source>
</evidence>
<name>A0ABM7QQY3_9GAMM</name>
<accession>A0ABM7QQY3</accession>
<reference evidence="1 2" key="1">
    <citation type="submission" date="2021-04" db="EMBL/GenBank/DDBJ databases">
        <title>Complete genome sequencing of Allochromatium tepidum strain NZ.</title>
        <authorList>
            <person name="Tsukatani Y."/>
            <person name="Mori H."/>
        </authorList>
    </citation>
    <scope>NUCLEOTIDE SEQUENCE [LARGE SCALE GENOMIC DNA]</scope>
    <source>
        <strain evidence="1 2">NZ</strain>
        <plasmid evidence="1 2">pAt1</plasmid>
    </source>
</reference>
<dbReference type="RefSeq" id="WP_213382239.1">
    <property type="nucleotide sequence ID" value="NZ_AP024564.1"/>
</dbReference>
<keyword evidence="1" id="KW-0614">Plasmid</keyword>
<keyword evidence="2" id="KW-1185">Reference proteome</keyword>
<protein>
    <submittedName>
        <fullName evidence="1">Uncharacterized protein</fullName>
    </submittedName>
</protein>
<evidence type="ECO:0000313" key="2">
    <source>
        <dbReference type="Proteomes" id="UP000680679"/>
    </source>
</evidence>
<sequence length="202" mass="23037">MSNNTHVSVDAERRLYIIKHPAGVSCLGFDNLEQNLSVLQERLDLSVEVESAPVGTPERYAQYEQMLDEASRYPKKMAGTWFKPKTPPRVRRILEKAWREDVKLRLFFGDVDSGRDWLEENDTSGRIGRSTGLMKVPLLLSDSGRFGAPILDDCIVKIQNQAGKVLWQHRKYHLPEMEIQKGSGGSWELLVEGRVHARFKSS</sequence>
<gene>
    <name evidence="1" type="ORF">Atep_30400</name>
</gene>
<proteinExistence type="predicted"/>
<organism evidence="1 2">
    <name type="scientific">Allochromatium tepidum</name>
    <dbReference type="NCBI Taxonomy" id="553982"/>
    <lineage>
        <taxon>Bacteria</taxon>
        <taxon>Pseudomonadati</taxon>
        <taxon>Pseudomonadota</taxon>
        <taxon>Gammaproteobacteria</taxon>
        <taxon>Chromatiales</taxon>
        <taxon>Chromatiaceae</taxon>
        <taxon>Allochromatium</taxon>
    </lineage>
</organism>
<dbReference type="Proteomes" id="UP000680679">
    <property type="component" value="Plasmid pAt1"/>
</dbReference>
<geneLocation type="plasmid" evidence="1 2">
    <name>pAt1</name>
</geneLocation>